<accession>A0A3B0W4Y0</accession>
<keyword evidence="3" id="KW-0862">Zinc</keyword>
<gene>
    <name evidence="6" type="ORF">MNBD_GAMMA02-393</name>
</gene>
<dbReference type="GO" id="GO:0046872">
    <property type="term" value="F:metal ion binding"/>
    <property type="evidence" value="ECO:0007669"/>
    <property type="project" value="UniProtKB-KW"/>
</dbReference>
<feature type="domain" description="CENP-V/GFA" evidence="5">
    <location>
        <begin position="5"/>
        <end position="122"/>
    </location>
</feature>
<dbReference type="Gene3D" id="3.90.1590.10">
    <property type="entry name" value="glutathione-dependent formaldehyde- activating enzyme (gfa)"/>
    <property type="match status" value="1"/>
</dbReference>
<dbReference type="Pfam" id="PF04828">
    <property type="entry name" value="GFA"/>
    <property type="match status" value="1"/>
</dbReference>
<dbReference type="GO" id="GO:0016846">
    <property type="term" value="F:carbon-sulfur lyase activity"/>
    <property type="evidence" value="ECO:0007669"/>
    <property type="project" value="InterPro"/>
</dbReference>
<comment type="similarity">
    <text evidence="1">Belongs to the Gfa family.</text>
</comment>
<dbReference type="SUPFAM" id="SSF51316">
    <property type="entry name" value="Mss4-like"/>
    <property type="match status" value="1"/>
</dbReference>
<dbReference type="PROSITE" id="PS51891">
    <property type="entry name" value="CENP_V_GFA"/>
    <property type="match status" value="1"/>
</dbReference>
<evidence type="ECO:0000259" key="5">
    <source>
        <dbReference type="PROSITE" id="PS51891"/>
    </source>
</evidence>
<evidence type="ECO:0000313" key="6">
    <source>
        <dbReference type="EMBL" id="VAW47500.1"/>
    </source>
</evidence>
<evidence type="ECO:0000256" key="4">
    <source>
        <dbReference type="ARBA" id="ARBA00023239"/>
    </source>
</evidence>
<evidence type="ECO:0000256" key="2">
    <source>
        <dbReference type="ARBA" id="ARBA00022723"/>
    </source>
</evidence>
<evidence type="ECO:0000256" key="3">
    <source>
        <dbReference type="ARBA" id="ARBA00022833"/>
    </source>
</evidence>
<dbReference type="PANTHER" id="PTHR33337">
    <property type="entry name" value="GFA DOMAIN-CONTAINING PROTEIN"/>
    <property type="match status" value="1"/>
</dbReference>
<reference evidence="6" key="1">
    <citation type="submission" date="2018-06" db="EMBL/GenBank/DDBJ databases">
        <authorList>
            <person name="Zhirakovskaya E."/>
        </authorList>
    </citation>
    <scope>NUCLEOTIDE SEQUENCE</scope>
</reference>
<evidence type="ECO:0000256" key="1">
    <source>
        <dbReference type="ARBA" id="ARBA00005495"/>
    </source>
</evidence>
<keyword evidence="4" id="KW-0456">Lyase</keyword>
<name>A0A3B0W4Y0_9ZZZZ</name>
<keyword evidence="2" id="KW-0479">Metal-binding</keyword>
<dbReference type="AlphaFoldDB" id="A0A3B0W4Y0"/>
<proteinExistence type="inferred from homology"/>
<dbReference type="PANTHER" id="PTHR33337:SF40">
    <property type="entry name" value="CENP-V_GFA DOMAIN-CONTAINING PROTEIN-RELATED"/>
    <property type="match status" value="1"/>
</dbReference>
<organism evidence="6">
    <name type="scientific">hydrothermal vent metagenome</name>
    <dbReference type="NCBI Taxonomy" id="652676"/>
    <lineage>
        <taxon>unclassified sequences</taxon>
        <taxon>metagenomes</taxon>
        <taxon>ecological metagenomes</taxon>
    </lineage>
</organism>
<dbReference type="EMBL" id="UOFA01000348">
    <property type="protein sequence ID" value="VAW47500.1"/>
    <property type="molecule type" value="Genomic_DNA"/>
</dbReference>
<dbReference type="InterPro" id="IPR006913">
    <property type="entry name" value="CENP-V/GFA"/>
</dbReference>
<protein>
    <recommendedName>
        <fullName evidence="5">CENP-V/GFA domain-containing protein</fullName>
    </recommendedName>
</protein>
<sequence length="155" mass="17559">MKETMTAQKCRCSCGHTKFKVIGEPKLRMICHCTICQKFNGASHADILVYKTAQVKAPAEGVVNFETYKPPPNVQRGKCVQCGQAAIEVFAMPLFPKLTMVPADMFLDTVQLPAPKTHMFYDKRLADADDDYPKHHGFVSSQLAFFKYLWFPKHN</sequence>
<dbReference type="InterPro" id="IPR011057">
    <property type="entry name" value="Mss4-like_sf"/>
</dbReference>